<comment type="caution">
    <text evidence="2">The sequence shown here is derived from an EMBL/GenBank/DDBJ whole genome shotgun (WGS) entry which is preliminary data.</text>
</comment>
<feature type="region of interest" description="Disordered" evidence="1">
    <location>
        <begin position="202"/>
        <end position="229"/>
    </location>
</feature>
<evidence type="ECO:0000256" key="1">
    <source>
        <dbReference type="SAM" id="MobiDB-lite"/>
    </source>
</evidence>
<feature type="compositionally biased region" description="Polar residues" evidence="1">
    <location>
        <begin position="206"/>
        <end position="215"/>
    </location>
</feature>
<feature type="region of interest" description="Disordered" evidence="1">
    <location>
        <begin position="269"/>
        <end position="309"/>
    </location>
</feature>
<proteinExistence type="predicted"/>
<feature type="compositionally biased region" description="Polar residues" evidence="1">
    <location>
        <begin position="292"/>
        <end position="309"/>
    </location>
</feature>
<dbReference type="AlphaFoldDB" id="A0A0F9BX93"/>
<protein>
    <submittedName>
        <fullName evidence="2">Uncharacterized protein</fullName>
    </submittedName>
</protein>
<reference evidence="2" key="1">
    <citation type="journal article" date="2015" name="Nature">
        <title>Complex archaea that bridge the gap between prokaryotes and eukaryotes.</title>
        <authorList>
            <person name="Spang A."/>
            <person name="Saw J.H."/>
            <person name="Jorgensen S.L."/>
            <person name="Zaremba-Niedzwiedzka K."/>
            <person name="Martijn J."/>
            <person name="Lind A.E."/>
            <person name="van Eijk R."/>
            <person name="Schleper C."/>
            <person name="Guy L."/>
            <person name="Ettema T.J."/>
        </authorList>
    </citation>
    <scope>NUCLEOTIDE SEQUENCE</scope>
</reference>
<name>A0A0F9BX93_9ZZZZ</name>
<organism evidence="2">
    <name type="scientific">marine sediment metagenome</name>
    <dbReference type="NCBI Taxonomy" id="412755"/>
    <lineage>
        <taxon>unclassified sequences</taxon>
        <taxon>metagenomes</taxon>
        <taxon>ecological metagenomes</taxon>
    </lineage>
</organism>
<sequence length="309" mass="32344">MSDSPFAPDFAPIDTKREVPFLGDLESAISDIRGRKTATTPEELAGLEGLFKTADPTLRLQKAQEFINQIVGPRNEAQAIAAGFGRGPAALEATTRAGAELALPIVTESGRQQAIANQFKIALSQAAQARGTSRDRAVFEAVAAKVAQGQTTRGLNLQATGLQSEQEISRANIGLSTQDRTLALLNQLRQIQASQAQIRARPIQRFGSTTGAQRDTLSRLGPSRSERARSSLLEAQAEVTRRAPGRAESAALDARLAANPLSGFGGGLSSGFSSSPSRTRSPGVVLSGGGATPSTPRRSVLTGASTLFA</sequence>
<accession>A0A0F9BX93</accession>
<feature type="compositionally biased region" description="Low complexity" evidence="1">
    <location>
        <begin position="270"/>
        <end position="283"/>
    </location>
</feature>
<dbReference type="EMBL" id="LAZR01035801">
    <property type="protein sequence ID" value="KKL26545.1"/>
    <property type="molecule type" value="Genomic_DNA"/>
</dbReference>
<evidence type="ECO:0000313" key="2">
    <source>
        <dbReference type="EMBL" id="KKL26545.1"/>
    </source>
</evidence>
<gene>
    <name evidence="2" type="ORF">LCGC14_2394210</name>
</gene>